<protein>
    <submittedName>
        <fullName evidence="1">Uncharacterized protein</fullName>
    </submittedName>
</protein>
<evidence type="ECO:0000313" key="1">
    <source>
        <dbReference type="EMBL" id="ELY55489.1"/>
    </source>
</evidence>
<accession>L9X171</accession>
<evidence type="ECO:0000313" key="2">
    <source>
        <dbReference type="Proteomes" id="UP000011688"/>
    </source>
</evidence>
<dbReference type="OrthoDB" id="205498at2157"/>
<dbReference type="EMBL" id="AOIB01000031">
    <property type="protein sequence ID" value="ELY55489.1"/>
    <property type="molecule type" value="Genomic_DNA"/>
</dbReference>
<keyword evidence="2" id="KW-1185">Reference proteome</keyword>
<gene>
    <name evidence="1" type="ORF">C491_17287</name>
</gene>
<reference evidence="1 2" key="1">
    <citation type="journal article" date="2014" name="PLoS Genet.">
        <title>Phylogenetically driven sequencing of extremely halophilic archaea reveals strategies for static and dynamic osmo-response.</title>
        <authorList>
            <person name="Becker E.A."/>
            <person name="Seitzer P.M."/>
            <person name="Tritt A."/>
            <person name="Larsen D."/>
            <person name="Krusor M."/>
            <person name="Yao A.I."/>
            <person name="Wu D."/>
            <person name="Madern D."/>
            <person name="Eisen J.A."/>
            <person name="Darling A.E."/>
            <person name="Facciotti M.T."/>
        </authorList>
    </citation>
    <scope>NUCLEOTIDE SEQUENCE [LARGE SCALE GENOMIC DNA]</scope>
    <source>
        <strain evidence="1 2">DSM 10524</strain>
    </source>
</reference>
<comment type="caution">
    <text evidence="1">The sequence shown here is derived from an EMBL/GenBank/DDBJ whole genome shotgun (WGS) entry which is preliminary data.</text>
</comment>
<sequence length="151" mass="17738">MRRLVSRLFSGLSRSRTDGATETKSSQQTSLVEEIIREQFGFARIEEQPYTRPTHAIADVKQLKRERRHDEAEELLLWCIDFVEAEAEGKGYDTPSHSYYRHLAIIYRKDFRYDDEIELLERYLRVCESLGGEPSTVMLERLDRAHELAVD</sequence>
<dbReference type="AlphaFoldDB" id="L9X171"/>
<dbReference type="InterPro" id="IPR011990">
    <property type="entry name" value="TPR-like_helical_dom_sf"/>
</dbReference>
<dbReference type="eggNOG" id="arCOG12052">
    <property type="taxonomic scope" value="Archaea"/>
</dbReference>
<dbReference type="Proteomes" id="UP000011688">
    <property type="component" value="Unassembled WGS sequence"/>
</dbReference>
<proteinExistence type="predicted"/>
<name>L9X171_9EURY</name>
<organism evidence="1 2">
    <name type="scientific">Natronococcus amylolyticus DSM 10524</name>
    <dbReference type="NCBI Taxonomy" id="1227497"/>
    <lineage>
        <taxon>Archaea</taxon>
        <taxon>Methanobacteriati</taxon>
        <taxon>Methanobacteriota</taxon>
        <taxon>Stenosarchaea group</taxon>
        <taxon>Halobacteria</taxon>
        <taxon>Halobacteriales</taxon>
        <taxon>Natrialbaceae</taxon>
        <taxon>Natronococcus</taxon>
    </lineage>
</organism>
<dbReference type="Gene3D" id="1.25.40.10">
    <property type="entry name" value="Tetratricopeptide repeat domain"/>
    <property type="match status" value="1"/>
</dbReference>